<comment type="similarity">
    <text evidence="1">Belongs to the cation transport ATPase (P-type) (TC 3.A.3) family. Type IB subfamily.</text>
</comment>
<accession>A0A1E3V9N0</accession>
<protein>
    <recommendedName>
        <fullName evidence="4">Lead, cadmium, zinc and mercury transporting ATPase</fullName>
    </recommendedName>
</protein>
<comment type="caution">
    <text evidence="2">The sequence shown here is derived from an EMBL/GenBank/DDBJ whole genome shotgun (WGS) entry which is preliminary data.</text>
</comment>
<evidence type="ECO:0000256" key="1">
    <source>
        <dbReference type="ARBA" id="ARBA00006024"/>
    </source>
</evidence>
<dbReference type="PANTHER" id="PTHR48085:SF5">
    <property type="entry name" value="CADMIUM_ZINC-TRANSPORTING ATPASE HMA4-RELATED"/>
    <property type="match status" value="1"/>
</dbReference>
<dbReference type="EMBL" id="LYBW01000060">
    <property type="protein sequence ID" value="ODR90269.1"/>
    <property type="molecule type" value="Genomic_DNA"/>
</dbReference>
<dbReference type="PANTHER" id="PTHR48085">
    <property type="entry name" value="CADMIUM/ZINC-TRANSPORTING ATPASE HMA2-RELATED"/>
    <property type="match status" value="1"/>
</dbReference>
<dbReference type="InterPro" id="IPR051014">
    <property type="entry name" value="Cation_Transport_ATPase_IB"/>
</dbReference>
<sequence>MAPWSRPRRRWSSVGLWQDWVYRSLALLLLACPCALVISTPAAIAASLSAVARRGLLIQGGAVLEKIAAADVGIAMGGGADVAQRHASDKTPCMSSFSRRKRAFSPVHIRAGLSAMMWRECKEFAI</sequence>
<dbReference type="Proteomes" id="UP000094342">
    <property type="component" value="Unassembled WGS sequence"/>
</dbReference>
<dbReference type="GO" id="GO:0016020">
    <property type="term" value="C:membrane"/>
    <property type="evidence" value="ECO:0007669"/>
    <property type="project" value="TreeGrafter"/>
</dbReference>
<evidence type="ECO:0008006" key="4">
    <source>
        <dbReference type="Google" id="ProtNLM"/>
    </source>
</evidence>
<dbReference type="AlphaFoldDB" id="A0A1E3V9N0"/>
<gene>
    <name evidence="2" type="ORF">A8M32_19225</name>
</gene>
<keyword evidence="3" id="KW-1185">Reference proteome</keyword>
<name>A0A1E3V9N0_9HYPH</name>
<organism evidence="2 3">
    <name type="scientific">Sinorhizobium alkalisoli</name>
    <dbReference type="NCBI Taxonomy" id="1752398"/>
    <lineage>
        <taxon>Bacteria</taxon>
        <taxon>Pseudomonadati</taxon>
        <taxon>Pseudomonadota</taxon>
        <taxon>Alphaproteobacteria</taxon>
        <taxon>Hyphomicrobiales</taxon>
        <taxon>Rhizobiaceae</taxon>
        <taxon>Sinorhizobium/Ensifer group</taxon>
        <taxon>Sinorhizobium</taxon>
    </lineage>
</organism>
<reference evidence="3" key="1">
    <citation type="submission" date="2016-05" db="EMBL/GenBank/DDBJ databases">
        <authorList>
            <person name="Li Y."/>
        </authorList>
    </citation>
    <scope>NUCLEOTIDE SEQUENCE [LARGE SCALE GENOMIC DNA]</scope>
    <source>
        <strain evidence="3">YIC4027</strain>
    </source>
</reference>
<evidence type="ECO:0000313" key="2">
    <source>
        <dbReference type="EMBL" id="ODR90269.1"/>
    </source>
</evidence>
<dbReference type="STRING" id="1752398.A8M32_19225"/>
<evidence type="ECO:0000313" key="3">
    <source>
        <dbReference type="Proteomes" id="UP000094342"/>
    </source>
</evidence>
<proteinExistence type="inferred from homology"/>
<dbReference type="GO" id="GO:0015086">
    <property type="term" value="F:cadmium ion transmembrane transporter activity"/>
    <property type="evidence" value="ECO:0007669"/>
    <property type="project" value="TreeGrafter"/>
</dbReference>